<protein>
    <submittedName>
        <fullName evidence="1">Uncharacterized protein</fullName>
    </submittedName>
</protein>
<reference evidence="1 2" key="1">
    <citation type="submission" date="2015-10" db="EMBL/GenBank/DDBJ databases">
        <title>Metagenome-Assembled Genomes uncover a global brackish microbiome.</title>
        <authorList>
            <person name="Hugerth L.W."/>
            <person name="Larsson J."/>
            <person name="Alneberg J."/>
            <person name="Lindh M.V."/>
            <person name="Legrand C."/>
            <person name="Pinhassi J."/>
            <person name="Andersson A.F."/>
        </authorList>
    </citation>
    <scope>NUCLEOTIDE SEQUENCE [LARGE SCALE GENOMIC DNA]</scope>
    <source>
        <strain evidence="1">BACL6 MAG-120924-bin43</strain>
    </source>
</reference>
<dbReference type="Proteomes" id="UP000051017">
    <property type="component" value="Unassembled WGS sequence"/>
</dbReference>
<dbReference type="Pfam" id="PF17249">
    <property type="entry name" value="DUF5318"/>
    <property type="match status" value="1"/>
</dbReference>
<evidence type="ECO:0000313" key="2">
    <source>
        <dbReference type="Proteomes" id="UP000051017"/>
    </source>
</evidence>
<proteinExistence type="predicted"/>
<accession>A0A0R2QGN5</accession>
<dbReference type="InterPro" id="IPR035169">
    <property type="entry name" value="DUF5318"/>
</dbReference>
<comment type="caution">
    <text evidence="1">The sequence shown here is derived from an EMBL/GenBank/DDBJ whole genome shotgun (WGS) entry which is preliminary data.</text>
</comment>
<gene>
    <name evidence="1" type="ORF">ABR75_09240</name>
</gene>
<dbReference type="EMBL" id="LIBJ01000008">
    <property type="protein sequence ID" value="KRO49470.1"/>
    <property type="molecule type" value="Genomic_DNA"/>
</dbReference>
<evidence type="ECO:0000313" key="1">
    <source>
        <dbReference type="EMBL" id="KRO49470.1"/>
    </source>
</evidence>
<name>A0A0R2QGN5_9ACTN</name>
<organism evidence="1 2">
    <name type="scientific">Acidimicrobiia bacterium BACL6 MAG-120924-bin43</name>
    <dbReference type="NCBI Taxonomy" id="1655583"/>
    <lineage>
        <taxon>Bacteria</taxon>
        <taxon>Bacillati</taxon>
        <taxon>Actinomycetota</taxon>
        <taxon>Acidimicrobiia</taxon>
        <taxon>acIV cluster</taxon>
    </lineage>
</organism>
<sequence>MNSLRRPTGWLSQLTLTDDNGETVGGVIDHRLTRRALINEFRRGRIRREQLCDAHPDLVRAAKNFGDATSVKCPICVQDNVALVTYVFGPRLPSHGRCITKPHELEEFRQLAQHTEQHRADELLTSQSSPITYTAYVVECCRSCRWHHLLRSLPMATAPKPDIKSTRHRSRR</sequence>
<dbReference type="AlphaFoldDB" id="A0A0R2QGN5"/>